<feature type="domain" description="RRM" evidence="5">
    <location>
        <begin position="10"/>
        <end position="88"/>
    </location>
</feature>
<keyword evidence="8" id="KW-1185">Reference proteome</keyword>
<protein>
    <recommendedName>
        <fullName evidence="9">PABP</fullName>
    </recommendedName>
</protein>
<evidence type="ECO:0000256" key="1">
    <source>
        <dbReference type="ARBA" id="ARBA00008557"/>
    </source>
</evidence>
<organism evidence="7 8">
    <name type="scientific">Durusdinium trenchii</name>
    <dbReference type="NCBI Taxonomy" id="1381693"/>
    <lineage>
        <taxon>Eukaryota</taxon>
        <taxon>Sar</taxon>
        <taxon>Alveolata</taxon>
        <taxon>Dinophyceae</taxon>
        <taxon>Suessiales</taxon>
        <taxon>Symbiodiniaceae</taxon>
        <taxon>Durusdinium</taxon>
    </lineage>
</organism>
<dbReference type="SUPFAM" id="SSF54928">
    <property type="entry name" value="RNA-binding domain, RBD"/>
    <property type="match status" value="3"/>
</dbReference>
<dbReference type="InterPro" id="IPR035979">
    <property type="entry name" value="RBD_domain_sf"/>
</dbReference>
<reference evidence="7 8" key="1">
    <citation type="submission" date="2024-02" db="EMBL/GenBank/DDBJ databases">
        <authorList>
            <person name="Chen Y."/>
            <person name="Shah S."/>
            <person name="Dougan E. K."/>
            <person name="Thang M."/>
            <person name="Chan C."/>
        </authorList>
    </citation>
    <scope>NUCLEOTIDE SEQUENCE [LARGE SCALE GENOMIC DNA]</scope>
</reference>
<dbReference type="InterPro" id="IPR050502">
    <property type="entry name" value="Euk_RNA-bind_prot"/>
</dbReference>
<feature type="domain" description="RRM" evidence="5">
    <location>
        <begin position="98"/>
        <end position="175"/>
    </location>
</feature>
<dbReference type="PANTHER" id="PTHR48025:SF1">
    <property type="entry name" value="RRM DOMAIN-CONTAINING PROTEIN"/>
    <property type="match status" value="1"/>
</dbReference>
<dbReference type="InterPro" id="IPR002004">
    <property type="entry name" value="PABP_HYD_C"/>
</dbReference>
<dbReference type="Pfam" id="PF00658">
    <property type="entry name" value="MLLE"/>
    <property type="match status" value="1"/>
</dbReference>
<dbReference type="CDD" id="cd12378">
    <property type="entry name" value="RRM1_I_PABPs"/>
    <property type="match status" value="1"/>
</dbReference>
<evidence type="ECO:0000256" key="4">
    <source>
        <dbReference type="PROSITE-ProRule" id="PRU00176"/>
    </source>
</evidence>
<name>A0ABP0R4T8_9DINO</name>
<evidence type="ECO:0000259" key="6">
    <source>
        <dbReference type="PROSITE" id="PS51309"/>
    </source>
</evidence>
<dbReference type="SMART" id="SM00360">
    <property type="entry name" value="RRM"/>
    <property type="match status" value="4"/>
</dbReference>
<dbReference type="InterPro" id="IPR045305">
    <property type="entry name" value="RRM2_I_PABPs"/>
</dbReference>
<feature type="domain" description="RRM" evidence="5">
    <location>
        <begin position="305"/>
        <end position="382"/>
    </location>
</feature>
<dbReference type="Proteomes" id="UP001642484">
    <property type="component" value="Unassembled WGS sequence"/>
</dbReference>
<gene>
    <name evidence="7" type="ORF">CCMP2556_LOCUS44950</name>
</gene>
<evidence type="ECO:0000313" key="7">
    <source>
        <dbReference type="EMBL" id="CAK9094211.1"/>
    </source>
</evidence>
<evidence type="ECO:0000313" key="8">
    <source>
        <dbReference type="Proteomes" id="UP001642484"/>
    </source>
</evidence>
<comment type="similarity">
    <text evidence="1">Belongs to the polyadenylate-binding protein type-1 family.</text>
</comment>
<dbReference type="PROSITE" id="PS50102">
    <property type="entry name" value="RRM"/>
    <property type="match status" value="4"/>
</dbReference>
<keyword evidence="3 4" id="KW-0694">RNA-binding</keyword>
<dbReference type="SUPFAM" id="SSF63570">
    <property type="entry name" value="PABC (PABP) domain"/>
    <property type="match status" value="1"/>
</dbReference>
<dbReference type="PROSITE" id="PS51309">
    <property type="entry name" value="PABC"/>
    <property type="match status" value="1"/>
</dbReference>
<dbReference type="InterPro" id="IPR036053">
    <property type="entry name" value="PABP-dom"/>
</dbReference>
<accession>A0ABP0R4T8</accession>
<sequence>MQANKAPQIASLYVGDLHPDVTEAMLYELFNRIGPVASIRVCRDKINRKSLGYGYVNFHNFSDAETALDTLSYTNIHGRSCRLMWSQRDTGSRKTSNSNVYVANLDKNIDNKALHDTFSVFGDICSCKVAADRLGNSYGYGFVHFETAEAAQDAITKLNNMEVGGKRIQVCLCENRKDAQNSNGASDFTNLYVKCFPEHWTEETLREEFGTFGSLTGVAVRTDGQGRRCAFVNFEHHQDAKECVKVMHMKDMRSPDEHSQDEEVGTDGHPLTRLYVQRAQPKAERERMLKSQYAYDAAIKNKKSISLYIKGLQENVRDESLRSMFEPFGQVLSATAPVDSNGNCRGFGFVNYATVEEATKAVSQMHLKVIDGRAIHVDLAESKQDREARQARAHQRFAPPMRPMMGMANRGKFPMGPTMGPMGMNKPGPCGMPNFANPVSFPGRPMGYLPGGPGGFGSGGPWSPCSPFGPCGPCGPQACSPCGAGPCGPCLGGPCPGQPCAGLRPRSMVTPATLASMSPPMQKQLLGEKLYSEIAPLNPAHAGKITGMMLEMENSDILTLIESPEQLQTKVREALRMLERA</sequence>
<evidence type="ECO:0000256" key="3">
    <source>
        <dbReference type="ARBA" id="ARBA00022884"/>
    </source>
</evidence>
<proteinExistence type="inferred from homology"/>
<evidence type="ECO:0000256" key="2">
    <source>
        <dbReference type="ARBA" id="ARBA00022737"/>
    </source>
</evidence>
<dbReference type="Gene3D" id="3.30.70.330">
    <property type="match status" value="4"/>
</dbReference>
<feature type="domain" description="PABC" evidence="6">
    <location>
        <begin position="506"/>
        <end position="581"/>
    </location>
</feature>
<dbReference type="EMBL" id="CAXAMN010025306">
    <property type="protein sequence ID" value="CAK9094211.1"/>
    <property type="molecule type" value="Genomic_DNA"/>
</dbReference>
<feature type="domain" description="RRM" evidence="5">
    <location>
        <begin position="189"/>
        <end position="281"/>
    </location>
</feature>
<dbReference type="CDD" id="cd12379">
    <property type="entry name" value="RRM2_I_PABPs"/>
    <property type="match status" value="1"/>
</dbReference>
<evidence type="ECO:0008006" key="9">
    <source>
        <dbReference type="Google" id="ProtNLM"/>
    </source>
</evidence>
<dbReference type="Gene3D" id="1.10.1900.10">
    <property type="entry name" value="c-terminal domain of poly(a) binding protein"/>
    <property type="match status" value="1"/>
</dbReference>
<dbReference type="Pfam" id="PF00076">
    <property type="entry name" value="RRM_1"/>
    <property type="match status" value="4"/>
</dbReference>
<dbReference type="InterPro" id="IPR012677">
    <property type="entry name" value="Nucleotide-bd_a/b_plait_sf"/>
</dbReference>
<dbReference type="InterPro" id="IPR000504">
    <property type="entry name" value="RRM_dom"/>
</dbReference>
<dbReference type="PANTHER" id="PTHR48025">
    <property type="entry name" value="OS02G0815200 PROTEIN"/>
    <property type="match status" value="1"/>
</dbReference>
<dbReference type="SMART" id="SM00517">
    <property type="entry name" value="PolyA"/>
    <property type="match status" value="1"/>
</dbReference>
<keyword evidence="2" id="KW-0677">Repeat</keyword>
<comment type="caution">
    <text evidence="7">The sequence shown here is derived from an EMBL/GenBank/DDBJ whole genome shotgun (WGS) entry which is preliminary data.</text>
</comment>
<evidence type="ECO:0000259" key="5">
    <source>
        <dbReference type="PROSITE" id="PS50102"/>
    </source>
</evidence>
<dbReference type="InterPro" id="IPR034364">
    <property type="entry name" value="PABP_RRM1"/>
</dbReference>